<dbReference type="AlphaFoldDB" id="A0A3R5XVV7"/>
<keyword evidence="1" id="KW-0732">Signal</keyword>
<dbReference type="EMBL" id="CP035108">
    <property type="protein sequence ID" value="QAR32374.1"/>
    <property type="molecule type" value="Genomic_DNA"/>
</dbReference>
<feature type="chain" id="PRO_5018582990" description="Quinohemoprotein amine dehydrogenase alpha subunit haem binding domain-containing protein" evidence="1">
    <location>
        <begin position="21"/>
        <end position="88"/>
    </location>
</feature>
<gene>
    <name evidence="2" type="ORF">EP073_02855</name>
</gene>
<dbReference type="Proteomes" id="UP000287502">
    <property type="component" value="Chromosome"/>
</dbReference>
<keyword evidence="3" id="KW-1185">Reference proteome</keyword>
<accession>A0A3R5XVV7</accession>
<evidence type="ECO:0008006" key="4">
    <source>
        <dbReference type="Google" id="ProtNLM"/>
    </source>
</evidence>
<feature type="signal peptide" evidence="1">
    <location>
        <begin position="1"/>
        <end position="20"/>
    </location>
</feature>
<evidence type="ECO:0000313" key="2">
    <source>
        <dbReference type="EMBL" id="QAR32374.1"/>
    </source>
</evidence>
<reference evidence="2 3" key="1">
    <citation type="submission" date="2019-01" db="EMBL/GenBank/DDBJ databases">
        <title>Geovibrio thiophilus DSM 11263, complete genome.</title>
        <authorList>
            <person name="Spring S."/>
            <person name="Bunk B."/>
            <person name="Sproer C."/>
        </authorList>
    </citation>
    <scope>NUCLEOTIDE SEQUENCE [LARGE SCALE GENOMIC DNA]</scope>
    <source>
        <strain evidence="2 3">DSM 11263</strain>
    </source>
</reference>
<dbReference type="OrthoDB" id="9812480at2"/>
<dbReference type="Gene3D" id="1.10.760.10">
    <property type="entry name" value="Cytochrome c-like domain"/>
    <property type="match status" value="1"/>
</dbReference>
<dbReference type="KEGG" id="gtl:EP073_02855"/>
<dbReference type="InterPro" id="IPR036909">
    <property type="entry name" value="Cyt_c-like_dom_sf"/>
</dbReference>
<evidence type="ECO:0000256" key="1">
    <source>
        <dbReference type="SAM" id="SignalP"/>
    </source>
</evidence>
<name>A0A3R5XVV7_9BACT</name>
<proteinExistence type="predicted"/>
<evidence type="ECO:0000313" key="3">
    <source>
        <dbReference type="Proteomes" id="UP000287502"/>
    </source>
</evidence>
<dbReference type="GO" id="GO:0020037">
    <property type="term" value="F:heme binding"/>
    <property type="evidence" value="ECO:0007669"/>
    <property type="project" value="InterPro"/>
</dbReference>
<dbReference type="RefSeq" id="WP_128465661.1">
    <property type="nucleotide sequence ID" value="NZ_CP035108.1"/>
</dbReference>
<organism evidence="2 3">
    <name type="scientific">Geovibrio thiophilus</name>
    <dbReference type="NCBI Taxonomy" id="139438"/>
    <lineage>
        <taxon>Bacteria</taxon>
        <taxon>Pseudomonadati</taxon>
        <taxon>Deferribacterota</taxon>
        <taxon>Deferribacteres</taxon>
        <taxon>Deferribacterales</taxon>
        <taxon>Geovibrionaceae</taxon>
        <taxon>Geovibrio</taxon>
    </lineage>
</organism>
<sequence length="88" mass="10369">MWWICLRASFFPVFVSLIFACSQGEKTFPIIEQKCGKCHRASVVYQKDRTEEDWKRVLHGMKMRGLVITGQEEKEVMKVLTENFLLKN</sequence>
<protein>
    <recommendedName>
        <fullName evidence="4">Quinohemoprotein amine dehydrogenase alpha subunit haem binding domain-containing protein</fullName>
    </recommendedName>
</protein>
<dbReference type="GO" id="GO:0009055">
    <property type="term" value="F:electron transfer activity"/>
    <property type="evidence" value="ECO:0007669"/>
    <property type="project" value="InterPro"/>
</dbReference>
<dbReference type="PROSITE" id="PS51257">
    <property type="entry name" value="PROKAR_LIPOPROTEIN"/>
    <property type="match status" value="1"/>
</dbReference>